<dbReference type="Proteomes" id="UP001519460">
    <property type="component" value="Unassembled WGS sequence"/>
</dbReference>
<evidence type="ECO:0000313" key="2">
    <source>
        <dbReference type="Proteomes" id="UP001519460"/>
    </source>
</evidence>
<name>A0ABD0JRE8_9CAEN</name>
<evidence type="ECO:0000313" key="1">
    <source>
        <dbReference type="EMBL" id="KAK7477517.1"/>
    </source>
</evidence>
<gene>
    <name evidence="1" type="ORF">BaRGS_00031202</name>
</gene>
<reference evidence="1 2" key="1">
    <citation type="journal article" date="2023" name="Sci. Data">
        <title>Genome assembly of the Korean intertidal mud-creeper Batillaria attramentaria.</title>
        <authorList>
            <person name="Patra A.K."/>
            <person name="Ho P.T."/>
            <person name="Jun S."/>
            <person name="Lee S.J."/>
            <person name="Kim Y."/>
            <person name="Won Y.J."/>
        </authorList>
    </citation>
    <scope>NUCLEOTIDE SEQUENCE [LARGE SCALE GENOMIC DNA]</scope>
    <source>
        <strain evidence="1">Wonlab-2016</strain>
    </source>
</reference>
<dbReference type="AlphaFoldDB" id="A0ABD0JRE8"/>
<organism evidence="1 2">
    <name type="scientific">Batillaria attramentaria</name>
    <dbReference type="NCBI Taxonomy" id="370345"/>
    <lineage>
        <taxon>Eukaryota</taxon>
        <taxon>Metazoa</taxon>
        <taxon>Spiralia</taxon>
        <taxon>Lophotrochozoa</taxon>
        <taxon>Mollusca</taxon>
        <taxon>Gastropoda</taxon>
        <taxon>Caenogastropoda</taxon>
        <taxon>Sorbeoconcha</taxon>
        <taxon>Cerithioidea</taxon>
        <taxon>Batillariidae</taxon>
        <taxon>Batillaria</taxon>
    </lineage>
</organism>
<sequence>MPLTLIIRDARRTMERGRNLMNNTIVTAVASLTVTSRSDVLRDDPTLNRQPTGGFRRAARVKIPSQFQHSFQTRAQRDR</sequence>
<dbReference type="EMBL" id="JACVVK020000347">
    <property type="protein sequence ID" value="KAK7477517.1"/>
    <property type="molecule type" value="Genomic_DNA"/>
</dbReference>
<comment type="caution">
    <text evidence="1">The sequence shown here is derived from an EMBL/GenBank/DDBJ whole genome shotgun (WGS) entry which is preliminary data.</text>
</comment>
<keyword evidence="2" id="KW-1185">Reference proteome</keyword>
<protein>
    <submittedName>
        <fullName evidence="1">Uncharacterized protein</fullName>
    </submittedName>
</protein>
<proteinExistence type="predicted"/>
<accession>A0ABD0JRE8</accession>